<sequence length="39" mass="4074">MRGGRTREVLTGLYATACLSALAFAAINALLNRAAFCVS</sequence>
<accession>N1MQL5</accession>
<comment type="caution">
    <text evidence="1">The sequence shown here is derived from an EMBL/GenBank/DDBJ whole genome shotgun (WGS) entry which is preliminary data.</text>
</comment>
<protein>
    <submittedName>
        <fullName evidence="1">Uncharacterized protein</fullName>
    </submittedName>
</protein>
<evidence type="ECO:0000313" key="1">
    <source>
        <dbReference type="EMBL" id="CCW17972.1"/>
    </source>
</evidence>
<dbReference type="AlphaFoldDB" id="N1MQL5"/>
<dbReference type="EMBL" id="CAVK010000112">
    <property type="protein sequence ID" value="CCW17972.1"/>
    <property type="molecule type" value="Genomic_DNA"/>
</dbReference>
<gene>
    <name evidence="1" type="ORF">EBBID32_23220</name>
</gene>
<proteinExistence type="predicted"/>
<keyword evidence="2" id="KW-1185">Reference proteome</keyword>
<organism evidence="1 2">
    <name type="scientific">Sphingobium indicum BiD32</name>
    <dbReference type="NCBI Taxonomy" id="1301087"/>
    <lineage>
        <taxon>Bacteria</taxon>
        <taxon>Pseudomonadati</taxon>
        <taxon>Pseudomonadota</taxon>
        <taxon>Alphaproteobacteria</taxon>
        <taxon>Sphingomonadales</taxon>
        <taxon>Sphingomonadaceae</taxon>
        <taxon>Sphingobium</taxon>
    </lineage>
</organism>
<dbReference type="Proteomes" id="UP000013201">
    <property type="component" value="Unassembled WGS sequence"/>
</dbReference>
<reference evidence="2" key="2">
    <citation type="submission" date="2013-04" db="EMBL/GenBank/DDBJ databases">
        <title>Bisphenol A degrading Sphingobium sp. strain BiD32.</title>
        <authorList>
            <person name="Nielsen J.L."/>
            <person name="Zhou N.A."/>
            <person name="Kjeldal H."/>
        </authorList>
    </citation>
    <scope>NUCLEOTIDE SEQUENCE [LARGE SCALE GENOMIC DNA]</scope>
    <source>
        <strain evidence="2">BiD32</strain>
    </source>
</reference>
<reference evidence="1 2" key="1">
    <citation type="submission" date="2013-03" db="EMBL/GenBank/DDBJ databases">
        <authorList>
            <person name="Le V."/>
        </authorList>
    </citation>
    <scope>NUCLEOTIDE SEQUENCE [LARGE SCALE GENOMIC DNA]</scope>
    <source>
        <strain evidence="1 2">BiD32</strain>
    </source>
</reference>
<evidence type="ECO:0000313" key="2">
    <source>
        <dbReference type="Proteomes" id="UP000013201"/>
    </source>
</evidence>
<name>N1MQL5_9SPHN</name>